<evidence type="ECO:0000313" key="2">
    <source>
        <dbReference type="EMBL" id="VDO11842.1"/>
    </source>
</evidence>
<dbReference type="InterPro" id="IPR048369">
    <property type="entry name" value="COG6_C"/>
</dbReference>
<dbReference type="WBParaSite" id="BTMF_0000280801-mRNA-1">
    <property type="protein sequence ID" value="BTMF_0000280801-mRNA-1"/>
    <property type="gene ID" value="BTMF_0000280801"/>
</dbReference>
<dbReference type="EMBL" id="UZAG01001675">
    <property type="protein sequence ID" value="VDO11842.1"/>
    <property type="molecule type" value="Genomic_DNA"/>
</dbReference>
<protein>
    <submittedName>
        <fullName evidence="4">Conserved oligomeric Golgi complex subunit 6</fullName>
    </submittedName>
</protein>
<gene>
    <name evidence="2" type="ORF">BTMF_LOCUS2132</name>
</gene>
<dbReference type="STRING" id="42155.A0A0R3Q900"/>
<dbReference type="InterPro" id="IPR010490">
    <property type="entry name" value="COG6"/>
</dbReference>
<dbReference type="PANTHER" id="PTHR21506:SF0">
    <property type="entry name" value="CONSERVED OLIGOMERIC GOLGI COMPLEX SUBUNIT 6"/>
    <property type="match status" value="1"/>
</dbReference>
<organism evidence="4">
    <name type="scientific">Brugia timori</name>
    <dbReference type="NCBI Taxonomy" id="42155"/>
    <lineage>
        <taxon>Eukaryota</taxon>
        <taxon>Metazoa</taxon>
        <taxon>Ecdysozoa</taxon>
        <taxon>Nematoda</taxon>
        <taxon>Chromadorea</taxon>
        <taxon>Rhabditida</taxon>
        <taxon>Spirurina</taxon>
        <taxon>Spiruromorpha</taxon>
        <taxon>Filarioidea</taxon>
        <taxon>Onchocercidae</taxon>
        <taxon>Brugia</taxon>
    </lineage>
</organism>
<feature type="domain" description="Conserved Oligomeric Golgi complex subunit 6 C-terminal" evidence="1">
    <location>
        <begin position="4"/>
        <end position="133"/>
    </location>
</feature>
<dbReference type="GO" id="GO:0006891">
    <property type="term" value="P:intra-Golgi vesicle-mediated transport"/>
    <property type="evidence" value="ECO:0007669"/>
    <property type="project" value="InterPro"/>
</dbReference>
<dbReference type="PANTHER" id="PTHR21506">
    <property type="entry name" value="COMPONENT OF OLIGOMERIC GOLGI COMPLEX 6"/>
    <property type="match status" value="1"/>
</dbReference>
<keyword evidence="3" id="KW-1185">Reference proteome</keyword>
<dbReference type="AlphaFoldDB" id="A0A0R3Q900"/>
<evidence type="ECO:0000259" key="1">
    <source>
        <dbReference type="Pfam" id="PF20653"/>
    </source>
</evidence>
<accession>A0A0R3Q900</accession>
<evidence type="ECO:0000313" key="3">
    <source>
        <dbReference type="Proteomes" id="UP000280834"/>
    </source>
</evidence>
<reference evidence="4" key="1">
    <citation type="submission" date="2017-02" db="UniProtKB">
        <authorList>
            <consortium name="WormBaseParasite"/>
        </authorList>
    </citation>
    <scope>IDENTIFICATION</scope>
</reference>
<dbReference type="GO" id="GO:0017119">
    <property type="term" value="C:Golgi transport complex"/>
    <property type="evidence" value="ECO:0007669"/>
    <property type="project" value="InterPro"/>
</dbReference>
<reference evidence="2 3" key="2">
    <citation type="submission" date="2018-11" db="EMBL/GenBank/DDBJ databases">
        <authorList>
            <consortium name="Pathogen Informatics"/>
        </authorList>
    </citation>
    <scope>NUCLEOTIDE SEQUENCE [LARGE SCALE GENOMIC DNA]</scope>
</reference>
<proteinExistence type="predicted"/>
<dbReference type="Proteomes" id="UP000280834">
    <property type="component" value="Unassembled WGS sequence"/>
</dbReference>
<sequence length="164" mass="19094">MKYQGECRLLNVEFLELKGVLVQSIASLQDREVLFKYALDEYTTARRNYVVRAYIDALTRGGAGGTPKPIEMLSHDPLRYISDMLAWIHQAMATERELLQALLKLCNSDVLKENSISIQSQISEALCRPFKVRKMIFFDHMFCFSSKYRNFFIGYPELITLYFK</sequence>
<dbReference type="Pfam" id="PF20653">
    <property type="entry name" value="COG6_C"/>
    <property type="match status" value="1"/>
</dbReference>
<name>A0A0R3Q900_9BILA</name>
<evidence type="ECO:0000313" key="4">
    <source>
        <dbReference type="WBParaSite" id="BTMF_0000280801-mRNA-1"/>
    </source>
</evidence>